<dbReference type="PROSITE" id="PS01129">
    <property type="entry name" value="PSI_RLU"/>
    <property type="match status" value="1"/>
</dbReference>
<dbReference type="STRING" id="35755.UL82_10200"/>
<organism evidence="5 7">
    <name type="scientific">Corynebacterium kutscheri</name>
    <dbReference type="NCBI Taxonomy" id="35755"/>
    <lineage>
        <taxon>Bacteria</taxon>
        <taxon>Bacillati</taxon>
        <taxon>Actinomycetota</taxon>
        <taxon>Actinomycetes</taxon>
        <taxon>Mycobacteriales</taxon>
        <taxon>Corynebacteriaceae</taxon>
        <taxon>Corynebacterium</taxon>
    </lineage>
</organism>
<dbReference type="InterPro" id="IPR006224">
    <property type="entry name" value="PsdUridine_synth_RluA-like_CS"/>
</dbReference>
<evidence type="ECO:0000259" key="4">
    <source>
        <dbReference type="Pfam" id="PF00849"/>
    </source>
</evidence>
<evidence type="ECO:0000256" key="1">
    <source>
        <dbReference type="ARBA" id="ARBA00000073"/>
    </source>
</evidence>
<evidence type="ECO:0000313" key="6">
    <source>
        <dbReference type="EMBL" id="VEH05822.1"/>
    </source>
</evidence>
<dbReference type="Gene3D" id="3.30.2350.10">
    <property type="entry name" value="Pseudouridine synthase"/>
    <property type="match status" value="1"/>
</dbReference>
<feature type="domain" description="Pseudouridine synthase RsuA/RluA-like" evidence="4">
    <location>
        <begin position="116"/>
        <end position="276"/>
    </location>
</feature>
<dbReference type="InterPro" id="IPR020103">
    <property type="entry name" value="PsdUridine_synth_cat_dom_sf"/>
</dbReference>
<dbReference type="Proteomes" id="UP000271380">
    <property type="component" value="Chromosome"/>
</dbReference>
<dbReference type="GO" id="GO:0009982">
    <property type="term" value="F:pseudouridine synthase activity"/>
    <property type="evidence" value="ECO:0007669"/>
    <property type="project" value="InterPro"/>
</dbReference>
<sequence>MSQRVIQLARKQAPLAVKDGLNPSRVRVPAEADGLNAKEFVHHLINSQRHRHPEDNEHALHKRFDDQEVIAVRGHRARILTTQDQVYQDEDVWFYRIPAPEPVIPYDIPILFEDDHLLVVNKPPFYATMPRGKHITNSVTTQLRRLTENGELSPAHRLDRLTSGVLVFTKTREVRGAYQTLFAKREVHKTYQAIARFNNQLQAGSRWCSRLEKNAGEHQTRILDGKPNAITTVVSIAAVSASRQTELKKIFGAQPQLASYILAPETGRTHQLRVHMYQAGTPILGDPVYPIVLPEEVEDYRIPLCLCAVGLSFIDPISGVDRIFETESLFF</sequence>
<dbReference type="Proteomes" id="UP000033457">
    <property type="component" value="Chromosome"/>
</dbReference>
<dbReference type="EMBL" id="CP011312">
    <property type="protein sequence ID" value="AKE42177.1"/>
    <property type="molecule type" value="Genomic_DNA"/>
</dbReference>
<protein>
    <recommendedName>
        <fullName evidence="2">RNA pseudouridylate synthase</fullName>
    </recommendedName>
    <alternativeName>
        <fullName evidence="3">RNA-uridine isomerase</fullName>
    </alternativeName>
</protein>
<evidence type="ECO:0000313" key="7">
    <source>
        <dbReference type="Proteomes" id="UP000033457"/>
    </source>
</evidence>
<accession>A0A0F6R183</accession>
<dbReference type="PANTHER" id="PTHR21600">
    <property type="entry name" value="MITOCHONDRIAL RNA PSEUDOURIDINE SYNTHASE"/>
    <property type="match status" value="1"/>
</dbReference>
<dbReference type="GO" id="GO:0000455">
    <property type="term" value="P:enzyme-directed rRNA pseudouridine synthesis"/>
    <property type="evidence" value="ECO:0007669"/>
    <property type="project" value="TreeGrafter"/>
</dbReference>
<dbReference type="AlphaFoldDB" id="A0A0F6R183"/>
<dbReference type="PANTHER" id="PTHR21600:SF84">
    <property type="entry name" value="PSEUDOURIDINE SYNTHASE RSUA_RLUA-LIKE DOMAIN-CONTAINING PROTEIN"/>
    <property type="match status" value="1"/>
</dbReference>
<dbReference type="KEGG" id="cku:UL82_10200"/>
<reference evidence="6 8" key="2">
    <citation type="submission" date="2018-12" db="EMBL/GenBank/DDBJ databases">
        <authorList>
            <consortium name="Pathogen Informatics"/>
        </authorList>
    </citation>
    <scope>NUCLEOTIDE SEQUENCE [LARGE SCALE GENOMIC DNA]</scope>
    <source>
        <strain evidence="6 8">NCTC949</strain>
    </source>
</reference>
<name>A0A0F6R183_9CORY</name>
<dbReference type="InterPro" id="IPR006145">
    <property type="entry name" value="PsdUridine_synth_RsuA/RluA"/>
</dbReference>
<evidence type="ECO:0000256" key="3">
    <source>
        <dbReference type="ARBA" id="ARBA00033164"/>
    </source>
</evidence>
<gene>
    <name evidence="6" type="primary">rluC</name>
    <name evidence="6" type="ORF">NCTC949_00810</name>
    <name evidence="5" type="ORF">UL82_10200</name>
</gene>
<dbReference type="GO" id="GO:0003723">
    <property type="term" value="F:RNA binding"/>
    <property type="evidence" value="ECO:0007669"/>
    <property type="project" value="InterPro"/>
</dbReference>
<evidence type="ECO:0000313" key="5">
    <source>
        <dbReference type="EMBL" id="AKE42177.1"/>
    </source>
</evidence>
<reference evidence="5 7" key="1">
    <citation type="journal article" date="2015" name="Genome Announc.">
        <title>Complete Genome Sequence of Corynebacterium kutscheri DSM 20755, a Corynebacterial Type Strain with Remarkably Low G+C Content of Chromosomal DNA.</title>
        <authorList>
            <person name="Ruckert C."/>
            <person name="Albersmeier A."/>
            <person name="Winkler A."/>
            <person name="Tauch A."/>
        </authorList>
    </citation>
    <scope>NUCLEOTIDE SEQUENCE [LARGE SCALE GENOMIC DNA]</scope>
    <source>
        <strain evidence="5 7">DSM 20755</strain>
    </source>
</reference>
<evidence type="ECO:0000256" key="2">
    <source>
        <dbReference type="ARBA" id="ARBA00031870"/>
    </source>
</evidence>
<keyword evidence="5" id="KW-0413">Isomerase</keyword>
<dbReference type="HOGENOM" id="CLU_016902_0_0_11"/>
<proteinExistence type="predicted"/>
<dbReference type="OrthoDB" id="9807829at2"/>
<evidence type="ECO:0000313" key="8">
    <source>
        <dbReference type="Proteomes" id="UP000271380"/>
    </source>
</evidence>
<dbReference type="InterPro" id="IPR050188">
    <property type="entry name" value="RluA_PseudoU_synthase"/>
</dbReference>
<dbReference type="Pfam" id="PF00849">
    <property type="entry name" value="PseudoU_synth_2"/>
    <property type="match status" value="1"/>
</dbReference>
<dbReference type="GO" id="GO:0140098">
    <property type="term" value="F:catalytic activity, acting on RNA"/>
    <property type="evidence" value="ECO:0007669"/>
    <property type="project" value="UniProtKB-ARBA"/>
</dbReference>
<keyword evidence="7" id="KW-1185">Reference proteome</keyword>
<dbReference type="EMBL" id="LR134377">
    <property type="protein sequence ID" value="VEH05822.1"/>
    <property type="molecule type" value="Genomic_DNA"/>
</dbReference>
<dbReference type="SUPFAM" id="SSF55120">
    <property type="entry name" value="Pseudouridine synthase"/>
    <property type="match status" value="1"/>
</dbReference>
<comment type="catalytic activity">
    <reaction evidence="1">
        <text>a uridine in RNA = a pseudouridine in RNA</text>
        <dbReference type="Rhea" id="RHEA:48348"/>
        <dbReference type="Rhea" id="RHEA-COMP:12068"/>
        <dbReference type="Rhea" id="RHEA-COMP:12069"/>
        <dbReference type="ChEBI" id="CHEBI:65314"/>
        <dbReference type="ChEBI" id="CHEBI:65315"/>
    </reaction>
</comment>